<keyword evidence="2" id="KW-1185">Reference proteome</keyword>
<evidence type="ECO:0000313" key="2">
    <source>
        <dbReference type="Proteomes" id="UP000238479"/>
    </source>
</evidence>
<comment type="caution">
    <text evidence="1">The sequence shown here is derived from an EMBL/GenBank/DDBJ whole genome shotgun (WGS) entry which is preliminary data.</text>
</comment>
<dbReference type="EMBL" id="PDCK01000039">
    <property type="protein sequence ID" value="PRQ56002.1"/>
    <property type="molecule type" value="Genomic_DNA"/>
</dbReference>
<evidence type="ECO:0000313" key="1">
    <source>
        <dbReference type="EMBL" id="PRQ56002.1"/>
    </source>
</evidence>
<dbReference type="Gramene" id="PRQ56002">
    <property type="protein sequence ID" value="PRQ56002"/>
    <property type="gene ID" value="RchiOBHm_Chr1g0330951"/>
</dbReference>
<sequence length="60" mass="6855">MEIRCSMSCGVSLTIPAPSKFQSQIPQRILHLFTYREQLCDQARDLFTGNWLANFGFSSI</sequence>
<proteinExistence type="predicted"/>
<accession>A0A2P6SBD6</accession>
<gene>
    <name evidence="1" type="ORF">RchiOBHm_Chr1g0330951</name>
</gene>
<dbReference type="AlphaFoldDB" id="A0A2P6SBD6"/>
<organism evidence="1 2">
    <name type="scientific">Rosa chinensis</name>
    <name type="common">China rose</name>
    <dbReference type="NCBI Taxonomy" id="74649"/>
    <lineage>
        <taxon>Eukaryota</taxon>
        <taxon>Viridiplantae</taxon>
        <taxon>Streptophyta</taxon>
        <taxon>Embryophyta</taxon>
        <taxon>Tracheophyta</taxon>
        <taxon>Spermatophyta</taxon>
        <taxon>Magnoliopsida</taxon>
        <taxon>eudicotyledons</taxon>
        <taxon>Gunneridae</taxon>
        <taxon>Pentapetalae</taxon>
        <taxon>rosids</taxon>
        <taxon>fabids</taxon>
        <taxon>Rosales</taxon>
        <taxon>Rosaceae</taxon>
        <taxon>Rosoideae</taxon>
        <taxon>Rosoideae incertae sedis</taxon>
        <taxon>Rosa</taxon>
    </lineage>
</organism>
<name>A0A2P6SBD6_ROSCH</name>
<protein>
    <submittedName>
        <fullName evidence="1">Uncharacterized protein</fullName>
    </submittedName>
</protein>
<reference evidence="1 2" key="1">
    <citation type="journal article" date="2018" name="Nat. Genet.">
        <title>The Rosa genome provides new insights in the design of modern roses.</title>
        <authorList>
            <person name="Bendahmane M."/>
        </authorList>
    </citation>
    <scope>NUCLEOTIDE SEQUENCE [LARGE SCALE GENOMIC DNA]</scope>
    <source>
        <strain evidence="2">cv. Old Blush</strain>
    </source>
</reference>
<dbReference type="Proteomes" id="UP000238479">
    <property type="component" value="Chromosome 1"/>
</dbReference>